<evidence type="ECO:0000256" key="7">
    <source>
        <dbReference type="ARBA" id="ARBA00023180"/>
    </source>
</evidence>
<protein>
    <recommendedName>
        <fullName evidence="10">S1/P1 nuclease</fullName>
    </recommendedName>
</protein>
<keyword evidence="2" id="KW-0540">Nuclease</keyword>
<comment type="caution">
    <text evidence="8">The sequence shown here is derived from an EMBL/GenBank/DDBJ whole genome shotgun (WGS) entry which is preliminary data.</text>
</comment>
<gene>
    <name evidence="8" type="ORF">LTR32_007697</name>
</gene>
<dbReference type="PANTHER" id="PTHR33146:SF26">
    <property type="entry name" value="ENDONUCLEASE 4"/>
    <property type="match status" value="1"/>
</dbReference>
<evidence type="ECO:0000256" key="6">
    <source>
        <dbReference type="ARBA" id="ARBA00023157"/>
    </source>
</evidence>
<organism evidence="8 9">
    <name type="scientific">Rachicladosporium monterosium</name>
    <dbReference type="NCBI Taxonomy" id="1507873"/>
    <lineage>
        <taxon>Eukaryota</taxon>
        <taxon>Fungi</taxon>
        <taxon>Dikarya</taxon>
        <taxon>Ascomycota</taxon>
        <taxon>Pezizomycotina</taxon>
        <taxon>Dothideomycetes</taxon>
        <taxon>Dothideomycetidae</taxon>
        <taxon>Cladosporiales</taxon>
        <taxon>Cladosporiaceae</taxon>
        <taxon>Rachicladosporium</taxon>
    </lineage>
</organism>
<sequence length="216" mass="24254">DDPPVHCGVNLTRDHEAQSGDIITAFVNHTAIVRSSSTCVAEKREAMRFLLHWIGDVHQPLHAEGLARGGVDLAVVFAGMHTNLHFVWDIAMVDKYRGKGDEKEVSRKWANEIYARDRDQDLITHRECSEISRPMQYILAWAQQSNKAVCEFVLKQNVTSHDLSLGYYEENISVLESMIALAGRRLAAWMKAIAADVDVRSGVHYDAWPLGQTPMG</sequence>
<evidence type="ECO:0000313" key="8">
    <source>
        <dbReference type="EMBL" id="KAK5138874.1"/>
    </source>
</evidence>
<evidence type="ECO:0000313" key="9">
    <source>
        <dbReference type="Proteomes" id="UP001308179"/>
    </source>
</evidence>
<feature type="non-terminal residue" evidence="8">
    <location>
        <position position="1"/>
    </location>
</feature>
<dbReference type="PANTHER" id="PTHR33146">
    <property type="entry name" value="ENDONUCLEASE 4"/>
    <property type="match status" value="1"/>
</dbReference>
<keyword evidence="3" id="KW-0479">Metal-binding</keyword>
<proteinExistence type="inferred from homology"/>
<dbReference type="CDD" id="cd11010">
    <property type="entry name" value="S1-P1_nuclease"/>
    <property type="match status" value="1"/>
</dbReference>
<dbReference type="InterPro" id="IPR003154">
    <property type="entry name" value="S1/P1nuclease"/>
</dbReference>
<evidence type="ECO:0000256" key="2">
    <source>
        <dbReference type="ARBA" id="ARBA00022722"/>
    </source>
</evidence>
<keyword evidence="7" id="KW-0325">Glycoprotein</keyword>
<name>A0ABR0KVD8_9PEZI</name>
<keyword evidence="5" id="KW-0378">Hydrolase</keyword>
<keyword evidence="6" id="KW-1015">Disulfide bond</keyword>
<evidence type="ECO:0000256" key="3">
    <source>
        <dbReference type="ARBA" id="ARBA00022723"/>
    </source>
</evidence>
<dbReference type="Gene3D" id="1.10.575.10">
    <property type="entry name" value="P1 Nuclease"/>
    <property type="match status" value="1"/>
</dbReference>
<keyword evidence="9" id="KW-1185">Reference proteome</keyword>
<dbReference type="Proteomes" id="UP001308179">
    <property type="component" value="Unassembled WGS sequence"/>
</dbReference>
<evidence type="ECO:0000256" key="5">
    <source>
        <dbReference type="ARBA" id="ARBA00022801"/>
    </source>
</evidence>
<evidence type="ECO:0000256" key="4">
    <source>
        <dbReference type="ARBA" id="ARBA00022759"/>
    </source>
</evidence>
<evidence type="ECO:0008006" key="10">
    <source>
        <dbReference type="Google" id="ProtNLM"/>
    </source>
</evidence>
<keyword evidence="4" id="KW-0255">Endonuclease</keyword>
<dbReference type="EMBL" id="JAVRRR010001562">
    <property type="protein sequence ID" value="KAK5138874.1"/>
    <property type="molecule type" value="Genomic_DNA"/>
</dbReference>
<dbReference type="Pfam" id="PF02265">
    <property type="entry name" value="S1-P1_nuclease"/>
    <property type="match status" value="1"/>
</dbReference>
<reference evidence="8 9" key="1">
    <citation type="submission" date="2023-08" db="EMBL/GenBank/DDBJ databases">
        <title>Black Yeasts Isolated from many extreme environments.</title>
        <authorList>
            <person name="Coleine C."/>
            <person name="Stajich J.E."/>
            <person name="Selbmann L."/>
        </authorList>
    </citation>
    <scope>NUCLEOTIDE SEQUENCE [LARGE SCALE GENOMIC DNA]</scope>
    <source>
        <strain evidence="8 9">CCFEE 5386</strain>
    </source>
</reference>
<dbReference type="SUPFAM" id="SSF48537">
    <property type="entry name" value="Phospholipase C/P1 nuclease"/>
    <property type="match status" value="1"/>
</dbReference>
<evidence type="ECO:0000256" key="1">
    <source>
        <dbReference type="ARBA" id="ARBA00009547"/>
    </source>
</evidence>
<accession>A0ABR0KVD8</accession>
<dbReference type="InterPro" id="IPR008947">
    <property type="entry name" value="PLipase_C/P1_nuclease_dom_sf"/>
</dbReference>
<comment type="similarity">
    <text evidence="1">Belongs to the nuclease type I family.</text>
</comment>